<evidence type="ECO:0000313" key="4">
    <source>
        <dbReference type="Proteomes" id="UP000198639"/>
    </source>
</evidence>
<dbReference type="SUPFAM" id="SSF47226">
    <property type="entry name" value="Histidine-containing phosphotransfer domain, HPT domain"/>
    <property type="match status" value="1"/>
</dbReference>
<proteinExistence type="predicted"/>
<dbReference type="Gene3D" id="1.20.120.160">
    <property type="entry name" value="HPT domain"/>
    <property type="match status" value="1"/>
</dbReference>
<accession>A0A1I1M328</accession>
<dbReference type="AlphaFoldDB" id="A0A1I1M328"/>
<evidence type="ECO:0000313" key="3">
    <source>
        <dbReference type="EMBL" id="SFC79466.1"/>
    </source>
</evidence>
<dbReference type="EMBL" id="FOLD01000010">
    <property type="protein sequence ID" value="SFC79466.1"/>
    <property type="molecule type" value="Genomic_DNA"/>
</dbReference>
<dbReference type="InterPro" id="IPR008207">
    <property type="entry name" value="Sig_transdc_His_kin_Hpt_dom"/>
</dbReference>
<reference evidence="4" key="1">
    <citation type="submission" date="2016-10" db="EMBL/GenBank/DDBJ databases">
        <authorList>
            <person name="Varghese N."/>
            <person name="Submissions S."/>
        </authorList>
    </citation>
    <scope>NUCLEOTIDE SEQUENCE [LARGE SCALE GENOMIC DNA]</scope>
    <source>
        <strain evidence="4">CGMCC 1.12041</strain>
    </source>
</reference>
<sequence>MTHGADQHFFSRLATANAGFAERLPATLERIKQLGAQLDPLAPTETANELVAMLHTMAGSAFTFGYRGLGHHARALEQRMRVLLTFDAVAARDWAAWQGELGEFVEAGQRDPRGLS</sequence>
<dbReference type="GO" id="GO:0000160">
    <property type="term" value="P:phosphorelay signal transduction system"/>
    <property type="evidence" value="ECO:0007669"/>
    <property type="project" value="UniProtKB-KW"/>
</dbReference>
<organism evidence="3 4">
    <name type="scientific">Massilia yuzhufengensis</name>
    <dbReference type="NCBI Taxonomy" id="1164594"/>
    <lineage>
        <taxon>Bacteria</taxon>
        <taxon>Pseudomonadati</taxon>
        <taxon>Pseudomonadota</taxon>
        <taxon>Betaproteobacteria</taxon>
        <taxon>Burkholderiales</taxon>
        <taxon>Oxalobacteraceae</taxon>
        <taxon>Telluria group</taxon>
        <taxon>Massilia</taxon>
    </lineage>
</organism>
<feature type="domain" description="HPt" evidence="2">
    <location>
        <begin position="22"/>
        <end position="90"/>
    </location>
</feature>
<dbReference type="Pfam" id="PF01627">
    <property type="entry name" value="Hpt"/>
    <property type="match status" value="1"/>
</dbReference>
<keyword evidence="1" id="KW-0902">Two-component regulatory system</keyword>
<dbReference type="InterPro" id="IPR036641">
    <property type="entry name" value="HPT_dom_sf"/>
</dbReference>
<dbReference type="RefSeq" id="WP_091874598.1">
    <property type="nucleotide sequence ID" value="NZ_FOLD01000010.1"/>
</dbReference>
<evidence type="ECO:0000256" key="1">
    <source>
        <dbReference type="ARBA" id="ARBA00023012"/>
    </source>
</evidence>
<protein>
    <submittedName>
        <fullName evidence="3">Hpt domain-containing protein</fullName>
    </submittedName>
</protein>
<dbReference type="OrthoDB" id="8706006at2"/>
<gene>
    <name evidence="3" type="ORF">SAMN05216204_11087</name>
</gene>
<evidence type="ECO:0000259" key="2">
    <source>
        <dbReference type="Pfam" id="PF01627"/>
    </source>
</evidence>
<dbReference type="GO" id="GO:0004672">
    <property type="term" value="F:protein kinase activity"/>
    <property type="evidence" value="ECO:0007669"/>
    <property type="project" value="UniProtKB-ARBA"/>
</dbReference>
<dbReference type="Proteomes" id="UP000198639">
    <property type="component" value="Unassembled WGS sequence"/>
</dbReference>
<keyword evidence="4" id="KW-1185">Reference proteome</keyword>
<name>A0A1I1M328_9BURK</name>
<dbReference type="STRING" id="1164594.SAMN05216204_11087"/>